<dbReference type="FunFam" id="3.80.10.10:FF:000111">
    <property type="entry name" value="LRR receptor-like serine/threonine-protein kinase ERECTA"/>
    <property type="match status" value="1"/>
</dbReference>
<comment type="similarity">
    <text evidence="2">Belongs to the RLP family.</text>
</comment>
<keyword evidence="13" id="KW-1185">Reference proteome</keyword>
<dbReference type="EMBL" id="JANJYI010000009">
    <property type="protein sequence ID" value="KAK2636757.1"/>
    <property type="molecule type" value="Genomic_DNA"/>
</dbReference>
<comment type="subcellular location">
    <subcellularLocation>
        <location evidence="1">Membrane</location>
        <topology evidence="1">Single-pass type I membrane protein</topology>
    </subcellularLocation>
</comment>
<dbReference type="AlphaFoldDB" id="A0AAD9TIK7"/>
<dbReference type="PANTHER" id="PTHR48063">
    <property type="entry name" value="LRR RECEPTOR-LIKE KINASE"/>
    <property type="match status" value="1"/>
</dbReference>
<dbReference type="SUPFAM" id="SSF52058">
    <property type="entry name" value="L domain-like"/>
    <property type="match status" value="1"/>
</dbReference>
<organism evidence="12 13">
    <name type="scientific">Dipteronia dyeriana</name>
    <dbReference type="NCBI Taxonomy" id="168575"/>
    <lineage>
        <taxon>Eukaryota</taxon>
        <taxon>Viridiplantae</taxon>
        <taxon>Streptophyta</taxon>
        <taxon>Embryophyta</taxon>
        <taxon>Tracheophyta</taxon>
        <taxon>Spermatophyta</taxon>
        <taxon>Magnoliopsida</taxon>
        <taxon>eudicotyledons</taxon>
        <taxon>Gunneridae</taxon>
        <taxon>Pentapetalae</taxon>
        <taxon>rosids</taxon>
        <taxon>malvids</taxon>
        <taxon>Sapindales</taxon>
        <taxon>Sapindaceae</taxon>
        <taxon>Hippocastanoideae</taxon>
        <taxon>Acereae</taxon>
        <taxon>Dipteronia</taxon>
    </lineage>
</organism>
<keyword evidence="10" id="KW-0325">Glycoprotein</keyword>
<reference evidence="12" key="1">
    <citation type="journal article" date="2023" name="Plant J.">
        <title>Genome sequences and population genomics provide insights into the demographic history, inbreeding, and mutation load of two 'living fossil' tree species of Dipteronia.</title>
        <authorList>
            <person name="Feng Y."/>
            <person name="Comes H.P."/>
            <person name="Chen J."/>
            <person name="Zhu S."/>
            <person name="Lu R."/>
            <person name="Zhang X."/>
            <person name="Li P."/>
            <person name="Qiu J."/>
            <person name="Olsen K.M."/>
            <person name="Qiu Y."/>
        </authorList>
    </citation>
    <scope>NUCLEOTIDE SEQUENCE</scope>
    <source>
        <strain evidence="12">KIB01</strain>
    </source>
</reference>
<proteinExistence type="inferred from homology"/>
<keyword evidence="9" id="KW-0675">Receptor</keyword>
<accession>A0AAD9TIK7</accession>
<keyword evidence="8 11" id="KW-0472">Membrane</keyword>
<keyword evidence="3" id="KW-0433">Leucine-rich repeat</keyword>
<feature type="transmembrane region" description="Helical" evidence="11">
    <location>
        <begin position="157"/>
        <end position="180"/>
    </location>
</feature>
<evidence type="ECO:0000256" key="6">
    <source>
        <dbReference type="ARBA" id="ARBA00022737"/>
    </source>
</evidence>
<evidence type="ECO:0000256" key="5">
    <source>
        <dbReference type="ARBA" id="ARBA00022729"/>
    </source>
</evidence>
<dbReference type="GO" id="GO:0016020">
    <property type="term" value="C:membrane"/>
    <property type="evidence" value="ECO:0007669"/>
    <property type="project" value="UniProtKB-SubCell"/>
</dbReference>
<comment type="caution">
    <text evidence="12">The sequence shown here is derived from an EMBL/GenBank/DDBJ whole genome shotgun (WGS) entry which is preliminary data.</text>
</comment>
<evidence type="ECO:0000256" key="9">
    <source>
        <dbReference type="ARBA" id="ARBA00023170"/>
    </source>
</evidence>
<evidence type="ECO:0000256" key="3">
    <source>
        <dbReference type="ARBA" id="ARBA00022614"/>
    </source>
</evidence>
<sequence>MVVKGRQYEYIKIIPMLNLIDLSSNYLTGEIPEEITNLSALGSLNVSWNQLSGKILENINNLQQLEPLDLSGNHFSGPIPPSMSSMTFLSHFNVSYNNLSSPIPTANQFQTFDDPSIYEGNPYFCGPPLTTSCSSDLKDPQYKDEGVDDEDRSSETLWFYFGMTVGFIVGFWIVCGTVMIKRFWRRAYFRFVGV</sequence>
<evidence type="ECO:0000256" key="7">
    <source>
        <dbReference type="ARBA" id="ARBA00022989"/>
    </source>
</evidence>
<keyword evidence="5" id="KW-0732">Signal</keyword>
<evidence type="ECO:0000313" key="13">
    <source>
        <dbReference type="Proteomes" id="UP001280121"/>
    </source>
</evidence>
<keyword evidence="6" id="KW-0677">Repeat</keyword>
<dbReference type="InterPro" id="IPR046956">
    <property type="entry name" value="RLP23-like"/>
</dbReference>
<keyword evidence="4 11" id="KW-0812">Transmembrane</keyword>
<evidence type="ECO:0000256" key="11">
    <source>
        <dbReference type="SAM" id="Phobius"/>
    </source>
</evidence>
<dbReference type="PANTHER" id="PTHR48063:SF29">
    <property type="entry name" value="LRR RECEPTOR-LIKE KINASE FAMILY PROTEIN"/>
    <property type="match status" value="1"/>
</dbReference>
<evidence type="ECO:0000256" key="2">
    <source>
        <dbReference type="ARBA" id="ARBA00009592"/>
    </source>
</evidence>
<name>A0AAD9TIK7_9ROSI</name>
<evidence type="ECO:0000313" key="12">
    <source>
        <dbReference type="EMBL" id="KAK2636757.1"/>
    </source>
</evidence>
<evidence type="ECO:0000256" key="4">
    <source>
        <dbReference type="ARBA" id="ARBA00022692"/>
    </source>
</evidence>
<protein>
    <submittedName>
        <fullName evidence="12">Uncharacterized protein</fullName>
    </submittedName>
</protein>
<dbReference type="Gene3D" id="3.80.10.10">
    <property type="entry name" value="Ribonuclease Inhibitor"/>
    <property type="match status" value="1"/>
</dbReference>
<dbReference type="Pfam" id="PF00560">
    <property type="entry name" value="LRR_1"/>
    <property type="match status" value="3"/>
</dbReference>
<dbReference type="InterPro" id="IPR032675">
    <property type="entry name" value="LRR_dom_sf"/>
</dbReference>
<gene>
    <name evidence="12" type="ORF">Ddye_031549</name>
</gene>
<keyword evidence="7 11" id="KW-1133">Transmembrane helix</keyword>
<evidence type="ECO:0000256" key="8">
    <source>
        <dbReference type="ARBA" id="ARBA00023136"/>
    </source>
</evidence>
<evidence type="ECO:0000256" key="1">
    <source>
        <dbReference type="ARBA" id="ARBA00004479"/>
    </source>
</evidence>
<dbReference type="InterPro" id="IPR001611">
    <property type="entry name" value="Leu-rich_rpt"/>
</dbReference>
<dbReference type="Proteomes" id="UP001280121">
    <property type="component" value="Unassembled WGS sequence"/>
</dbReference>
<evidence type="ECO:0000256" key="10">
    <source>
        <dbReference type="ARBA" id="ARBA00023180"/>
    </source>
</evidence>